<evidence type="ECO:0000313" key="5">
    <source>
        <dbReference type="EMBL" id="TCT35111.1"/>
    </source>
</evidence>
<feature type="transmembrane region" description="Helical" evidence="3">
    <location>
        <begin position="70"/>
        <end position="87"/>
    </location>
</feature>
<dbReference type="EMBL" id="SMAS01000004">
    <property type="protein sequence ID" value="TCT35111.1"/>
    <property type="molecule type" value="Genomic_DNA"/>
</dbReference>
<dbReference type="InterPro" id="IPR000045">
    <property type="entry name" value="Prepilin_IV_endopep_pep"/>
</dbReference>
<feature type="transmembrane region" description="Helical" evidence="3">
    <location>
        <begin position="204"/>
        <end position="222"/>
    </location>
</feature>
<dbReference type="InterPro" id="IPR014032">
    <property type="entry name" value="Peptidase_A24A_bac"/>
</dbReference>
<proteinExistence type="inferred from homology"/>
<dbReference type="Pfam" id="PF01478">
    <property type="entry name" value="Peptidase_A24"/>
    <property type="match status" value="1"/>
</dbReference>
<dbReference type="GO" id="GO:0006465">
    <property type="term" value="P:signal peptide processing"/>
    <property type="evidence" value="ECO:0007669"/>
    <property type="project" value="TreeGrafter"/>
</dbReference>
<reference evidence="5 6" key="1">
    <citation type="submission" date="2019-03" db="EMBL/GenBank/DDBJ databases">
        <title>Genomic analyses of the natural microbiome of Caenorhabditis elegans.</title>
        <authorList>
            <person name="Samuel B."/>
        </authorList>
    </citation>
    <scope>NUCLEOTIDE SEQUENCE [LARGE SCALE GENOMIC DNA]</scope>
    <source>
        <strain evidence="5 6">JUb102</strain>
    </source>
</reference>
<dbReference type="PANTHER" id="PTHR30487">
    <property type="entry name" value="TYPE 4 PREPILIN-LIKE PROTEINS LEADER PEPTIDE-PROCESSING ENZYME"/>
    <property type="match status" value="1"/>
</dbReference>
<keyword evidence="3" id="KW-0472">Membrane</keyword>
<name>A0A4R3NLS0_9GAMM</name>
<comment type="similarity">
    <text evidence="1 2">Belongs to the peptidase A24 family.</text>
</comment>
<keyword evidence="3" id="KW-1133">Transmembrane helix</keyword>
<dbReference type="GO" id="GO:0004190">
    <property type="term" value="F:aspartic-type endopeptidase activity"/>
    <property type="evidence" value="ECO:0007669"/>
    <property type="project" value="InterPro"/>
</dbReference>
<gene>
    <name evidence="5" type="ORF">EC835_104273</name>
</gene>
<dbReference type="AlphaFoldDB" id="A0A4R3NLS0"/>
<dbReference type="GO" id="GO:0005886">
    <property type="term" value="C:plasma membrane"/>
    <property type="evidence" value="ECO:0007669"/>
    <property type="project" value="TreeGrafter"/>
</dbReference>
<feature type="transmembrane region" description="Helical" evidence="3">
    <location>
        <begin position="6"/>
        <end position="30"/>
    </location>
</feature>
<dbReference type="Gene3D" id="1.20.120.1220">
    <property type="match status" value="1"/>
</dbReference>
<accession>A0A4R3NLS0</accession>
<evidence type="ECO:0000313" key="6">
    <source>
        <dbReference type="Proteomes" id="UP000295055"/>
    </source>
</evidence>
<organism evidence="5 6">
    <name type="scientific">Providencia alcalifaciens</name>
    <dbReference type="NCBI Taxonomy" id="126385"/>
    <lineage>
        <taxon>Bacteria</taxon>
        <taxon>Pseudomonadati</taxon>
        <taxon>Pseudomonadota</taxon>
        <taxon>Gammaproteobacteria</taxon>
        <taxon>Enterobacterales</taxon>
        <taxon>Morganellaceae</taxon>
        <taxon>Providencia</taxon>
    </lineage>
</organism>
<dbReference type="Proteomes" id="UP000295055">
    <property type="component" value="Unassembled WGS sequence"/>
</dbReference>
<feature type="transmembrane region" description="Helical" evidence="3">
    <location>
        <begin position="118"/>
        <end position="139"/>
    </location>
</feature>
<feature type="transmembrane region" description="Helical" evidence="3">
    <location>
        <begin position="160"/>
        <end position="184"/>
    </location>
</feature>
<dbReference type="PRINTS" id="PR00864">
    <property type="entry name" value="PREPILNPTASE"/>
</dbReference>
<dbReference type="RefSeq" id="WP_132496260.1">
    <property type="nucleotide sequence ID" value="NZ_SMAS01000004.1"/>
</dbReference>
<evidence type="ECO:0000256" key="2">
    <source>
        <dbReference type="RuleBase" id="RU003793"/>
    </source>
</evidence>
<comment type="caution">
    <text evidence="5">The sequence shown here is derived from an EMBL/GenBank/DDBJ whole genome shotgun (WGS) entry which is preliminary data.</text>
</comment>
<feature type="domain" description="Prepilin type IV endopeptidase peptidase" evidence="4">
    <location>
        <begin position="76"/>
        <end position="183"/>
    </location>
</feature>
<evidence type="ECO:0000259" key="4">
    <source>
        <dbReference type="Pfam" id="PF01478"/>
    </source>
</evidence>
<dbReference type="PANTHER" id="PTHR30487:SF0">
    <property type="entry name" value="PREPILIN LEADER PEPTIDASE_N-METHYLTRANSFERASE-RELATED"/>
    <property type="match status" value="1"/>
</dbReference>
<feature type="transmembrane region" description="Helical" evidence="3">
    <location>
        <begin position="94"/>
        <end position="112"/>
    </location>
</feature>
<evidence type="ECO:0000256" key="1">
    <source>
        <dbReference type="ARBA" id="ARBA00005801"/>
    </source>
</evidence>
<dbReference type="OrthoDB" id="9789291at2"/>
<evidence type="ECO:0000256" key="3">
    <source>
        <dbReference type="SAM" id="Phobius"/>
    </source>
</evidence>
<feature type="transmembrane region" description="Helical" evidence="3">
    <location>
        <begin position="42"/>
        <end position="64"/>
    </location>
</feature>
<protein>
    <submittedName>
        <fullName evidence="5">Prepilin signal peptidase PulO-like enzyme (Type II secretory pathway)</fullName>
    </submittedName>
</protein>
<dbReference type="InterPro" id="IPR050882">
    <property type="entry name" value="Prepilin_peptidase/N-MTase"/>
</dbReference>
<sequence length="225" mass="25249">MIDAVNGFLIPISLITLLSLLSAWMTTLLLREIPARYFDLPSIIIGFNWVWIGYWILGVGIVLLGYPPSVLAVLFLFFNLVIPLGLIDLKTGYLPDVLNYPLLVFGLLFQWGMPAGNLLSAIYALLFSYIGLVAITTLVEKIRRRPQMGRGDFKLIAAGATWLGIFYLPYFLGLAASLGLLHFLWRTCREKKERRGKQKCVQSIPFGPAIIGSASFWLLLSWHSN</sequence>
<keyword evidence="3" id="KW-0812">Transmembrane</keyword>